<dbReference type="InterPro" id="IPR057125">
    <property type="entry name" value="NXF1/2/3/5-like_LRR"/>
</dbReference>
<dbReference type="SUPFAM" id="SSF52058">
    <property type="entry name" value="L domain-like"/>
    <property type="match status" value="1"/>
</dbReference>
<keyword evidence="2" id="KW-0433">Leucine-rich repeat</keyword>
<organism evidence="5">
    <name type="scientific">Auxenochlorella protothecoides</name>
    <name type="common">Green microalga</name>
    <name type="synonym">Chlorella protothecoides</name>
    <dbReference type="NCBI Taxonomy" id="3075"/>
    <lineage>
        <taxon>Eukaryota</taxon>
        <taxon>Viridiplantae</taxon>
        <taxon>Chlorophyta</taxon>
        <taxon>core chlorophytes</taxon>
        <taxon>Trebouxiophyceae</taxon>
        <taxon>Chlorellales</taxon>
        <taxon>Chlorellaceae</taxon>
        <taxon>Auxenochlorella</taxon>
    </lineage>
</organism>
<dbReference type="InterPro" id="IPR050836">
    <property type="entry name" value="SDS22/Internalin_LRR"/>
</dbReference>
<feature type="domain" description="NXF1/2/3/5-like leucine-rich repeat" evidence="4">
    <location>
        <begin position="76"/>
        <end position="178"/>
    </location>
</feature>
<evidence type="ECO:0000256" key="2">
    <source>
        <dbReference type="ARBA" id="ARBA00022614"/>
    </source>
</evidence>
<dbReference type="AlphaFoldDB" id="A0A1D2A1J9"/>
<reference evidence="5" key="1">
    <citation type="submission" date="2015-08" db="EMBL/GenBank/DDBJ databases">
        <authorList>
            <person name="Babu N.S."/>
            <person name="Beckwith C.J."/>
            <person name="Beseler K.G."/>
            <person name="Brison A."/>
            <person name="Carone J.V."/>
            <person name="Caskin T.P."/>
            <person name="Diamond M."/>
            <person name="Durham M.E."/>
            <person name="Foxe J.M."/>
            <person name="Go M."/>
            <person name="Henderson B.A."/>
            <person name="Jones I.B."/>
            <person name="McGettigan J.A."/>
            <person name="Micheletti S.J."/>
            <person name="Nasrallah M.E."/>
            <person name="Ortiz D."/>
            <person name="Piller C.R."/>
            <person name="Privatt S.R."/>
            <person name="Schneider S.L."/>
            <person name="Sharp S."/>
            <person name="Smith T.C."/>
            <person name="Stanton J.D."/>
            <person name="Ullery H.E."/>
            <person name="Wilson R.J."/>
            <person name="Serrano M.G."/>
            <person name="Buck G."/>
            <person name="Lee V."/>
            <person name="Wang Y."/>
            <person name="Carvalho R."/>
            <person name="Voegtly L."/>
            <person name="Shi R."/>
            <person name="Duckworth R."/>
            <person name="Johnson A."/>
            <person name="Loviza R."/>
            <person name="Walstead R."/>
            <person name="Shah Z."/>
            <person name="Kiflezghi M."/>
            <person name="Wade K."/>
            <person name="Ball S.L."/>
            <person name="Bradley K.W."/>
            <person name="Asai D.J."/>
            <person name="Bowman C.A."/>
            <person name="Russell D.A."/>
            <person name="Pope W.H."/>
            <person name="Jacobs-Sera D."/>
            <person name="Hendrix R.W."/>
            <person name="Hatfull G.F."/>
        </authorList>
    </citation>
    <scope>NUCLEOTIDE SEQUENCE</scope>
</reference>
<evidence type="ECO:0000259" key="4">
    <source>
        <dbReference type="Pfam" id="PF24048"/>
    </source>
</evidence>
<proteinExistence type="predicted"/>
<dbReference type="GO" id="GO:0005930">
    <property type="term" value="C:axoneme"/>
    <property type="evidence" value="ECO:0007669"/>
    <property type="project" value="UniProtKB-SubCell"/>
</dbReference>
<dbReference type="EMBL" id="GDKF01005574">
    <property type="protein sequence ID" value="JAT73048.1"/>
    <property type="molecule type" value="Transcribed_RNA"/>
</dbReference>
<comment type="subcellular location">
    <subcellularLocation>
        <location evidence="1">Cytoplasm</location>
        <location evidence="1">Cytoskeleton</location>
        <location evidence="1">Cilium axoneme</location>
    </subcellularLocation>
</comment>
<dbReference type="InterPro" id="IPR001611">
    <property type="entry name" value="Leu-rich_rpt"/>
</dbReference>
<evidence type="ECO:0000256" key="3">
    <source>
        <dbReference type="ARBA" id="ARBA00022737"/>
    </source>
</evidence>
<sequence length="195" mass="21412">MPPAGRSCKDVMSKQKGTAWAAMEMVNLCGACPPIERMDSSILGLKASRHLALSTNSIDKIGPLTGLSLETLSMGRNCLKRIENLEGVAPTLRQLWISYNSIEKLVGIEKAPGIRVLYASNNKIRDWLEIERLTALPDLEELLLAGNPLHSEAAAAGNLTAYRLEVLRRLPHLKKLDGIPIEVEEKEAARALPRL</sequence>
<dbReference type="InterPro" id="IPR032675">
    <property type="entry name" value="LRR_dom_sf"/>
</dbReference>
<dbReference type="PROSITE" id="PS51450">
    <property type="entry name" value="LRR"/>
    <property type="match status" value="2"/>
</dbReference>
<dbReference type="Gene3D" id="3.80.10.10">
    <property type="entry name" value="Ribonuclease Inhibitor"/>
    <property type="match status" value="1"/>
</dbReference>
<dbReference type="PANTHER" id="PTHR46652">
    <property type="entry name" value="LEUCINE-RICH REPEAT AND IQ DOMAIN-CONTAINING PROTEIN 1-RELATED"/>
    <property type="match status" value="1"/>
</dbReference>
<gene>
    <name evidence="5" type="ORF">g.100152</name>
</gene>
<protein>
    <recommendedName>
        <fullName evidence="4">NXF1/2/3/5-like leucine-rich repeat domain-containing protein</fullName>
    </recommendedName>
</protein>
<dbReference type="Pfam" id="PF24048">
    <property type="entry name" value="LRR_NXF1-5"/>
    <property type="match status" value="1"/>
</dbReference>
<evidence type="ECO:0000256" key="1">
    <source>
        <dbReference type="ARBA" id="ARBA00004430"/>
    </source>
</evidence>
<name>A0A1D2A1J9_AUXPR</name>
<evidence type="ECO:0000313" key="5">
    <source>
        <dbReference type="EMBL" id="JAT73048.1"/>
    </source>
</evidence>
<accession>A0A1D2A1J9</accession>
<dbReference type="PANTHER" id="PTHR46652:SF3">
    <property type="entry name" value="LEUCINE-RICH REPEAT-CONTAINING PROTEIN 9"/>
    <property type="match status" value="1"/>
</dbReference>
<keyword evidence="3" id="KW-0677">Repeat</keyword>